<feature type="domain" description="GST N-terminal" evidence="3">
    <location>
        <begin position="5"/>
        <end position="86"/>
    </location>
</feature>
<protein>
    <recommendedName>
        <fullName evidence="6">Glutathione S-transferase</fullName>
    </recommendedName>
</protein>
<dbReference type="AlphaFoldDB" id="A0A022W4Z2"/>
<dbReference type="PANTHER" id="PTHR44051">
    <property type="entry name" value="GLUTATHIONE S-TRANSFERASE-RELATED"/>
    <property type="match status" value="1"/>
</dbReference>
<proteinExistence type="inferred from homology"/>
<dbReference type="InterPro" id="IPR004046">
    <property type="entry name" value="GST_C"/>
</dbReference>
<feature type="domain" description="GST C-terminal" evidence="4">
    <location>
        <begin position="93"/>
        <end position="231"/>
    </location>
</feature>
<dbReference type="SUPFAM" id="SSF52833">
    <property type="entry name" value="Thioredoxin-like"/>
    <property type="match status" value="1"/>
</dbReference>
<dbReference type="InterPro" id="IPR004045">
    <property type="entry name" value="Glutathione_S-Trfase_N"/>
</dbReference>
<dbReference type="InterPro" id="IPR040079">
    <property type="entry name" value="Glutathione_S-Trfase"/>
</dbReference>
<organism evidence="5">
    <name type="scientific">Trichophyton rubrum CBS 288.86</name>
    <dbReference type="NCBI Taxonomy" id="1215330"/>
    <lineage>
        <taxon>Eukaryota</taxon>
        <taxon>Fungi</taxon>
        <taxon>Dikarya</taxon>
        <taxon>Ascomycota</taxon>
        <taxon>Pezizomycotina</taxon>
        <taxon>Eurotiomycetes</taxon>
        <taxon>Eurotiomycetidae</taxon>
        <taxon>Onygenales</taxon>
        <taxon>Arthrodermataceae</taxon>
        <taxon>Trichophyton</taxon>
    </lineage>
</organism>
<dbReference type="HOGENOM" id="CLU_011226_14_2_1"/>
<name>A0A022W4Z2_TRIRU</name>
<comment type="similarity">
    <text evidence="1 2">Belongs to the GST superfamily.</text>
</comment>
<dbReference type="PROSITE" id="PS50405">
    <property type="entry name" value="GST_CTER"/>
    <property type="match status" value="1"/>
</dbReference>
<evidence type="ECO:0000259" key="4">
    <source>
        <dbReference type="PROSITE" id="PS50405"/>
    </source>
</evidence>
<evidence type="ECO:0000256" key="2">
    <source>
        <dbReference type="RuleBase" id="RU003494"/>
    </source>
</evidence>
<dbReference type="EMBL" id="KK207821">
    <property type="protein sequence ID" value="EZF53417.1"/>
    <property type="molecule type" value="Genomic_DNA"/>
</dbReference>
<dbReference type="Pfam" id="PF00043">
    <property type="entry name" value="GST_C"/>
    <property type="match status" value="1"/>
</dbReference>
<dbReference type="PANTHER" id="PTHR44051:SF3">
    <property type="entry name" value="TRANSCRIPTIONAL REGULATOR URE2"/>
    <property type="match status" value="1"/>
</dbReference>
<evidence type="ECO:0000259" key="3">
    <source>
        <dbReference type="PROSITE" id="PS50404"/>
    </source>
</evidence>
<dbReference type="InterPro" id="IPR036282">
    <property type="entry name" value="Glutathione-S-Trfase_C_sf"/>
</dbReference>
<sequence>MSTLKPLKLYGGIFPANPLKVALVLEELGLPYETEDVPMAERKKPPFTNINPNGRTPALYDPNTDLNIWESGAIVSYLVDKYDKDHKISFPHDTNEYYSANQWLHFQMSGQGPYYGQYFWFINYHPEKVPSAIDRYYNEINRVVGVLEKWLAGSEDGGDGKGPRNYIMGDKCTYTDLVLFPWQIFLPRIVWKGKLNPETEFPNVMAWVKRIGARPSLERILTEVNAIAEPFLKAAEEKMAKAAEEEKQ</sequence>
<evidence type="ECO:0000256" key="1">
    <source>
        <dbReference type="ARBA" id="ARBA00007409"/>
    </source>
</evidence>
<dbReference type="Proteomes" id="UP000023758">
    <property type="component" value="Unassembled WGS sequence"/>
</dbReference>
<evidence type="ECO:0000313" key="5">
    <source>
        <dbReference type="EMBL" id="EZF53417.1"/>
    </source>
</evidence>
<accession>A0A022W4Z2</accession>
<dbReference type="Gene3D" id="1.20.1050.130">
    <property type="match status" value="1"/>
</dbReference>
<dbReference type="InterPro" id="IPR036249">
    <property type="entry name" value="Thioredoxin-like_sf"/>
</dbReference>
<evidence type="ECO:0008006" key="6">
    <source>
        <dbReference type="Google" id="ProtNLM"/>
    </source>
</evidence>
<dbReference type="SFLD" id="SFLDG01151">
    <property type="entry name" value="Main.2:_Nu-like"/>
    <property type="match status" value="1"/>
</dbReference>
<dbReference type="CDD" id="cd03048">
    <property type="entry name" value="GST_N_Ure2p_like"/>
    <property type="match status" value="1"/>
</dbReference>
<reference evidence="5" key="1">
    <citation type="submission" date="2014-02" db="EMBL/GenBank/DDBJ databases">
        <title>The Genome Sequence of Trichophyton rubrum (morphotype fischeri) CBS 288.86.</title>
        <authorList>
            <consortium name="The Broad Institute Genomics Platform"/>
            <person name="Cuomo C.A."/>
            <person name="White T.C."/>
            <person name="Graser Y."/>
            <person name="Martinez-Rossi N."/>
            <person name="Heitman J."/>
            <person name="Young S.K."/>
            <person name="Zeng Q."/>
            <person name="Gargeya S."/>
            <person name="Abouelleil A."/>
            <person name="Alvarado L."/>
            <person name="Chapman S.B."/>
            <person name="Gainer-Dewar J."/>
            <person name="Goldberg J."/>
            <person name="Griggs A."/>
            <person name="Gujja S."/>
            <person name="Hansen M."/>
            <person name="Howarth C."/>
            <person name="Imamovic A."/>
            <person name="Larimer J."/>
            <person name="Martinez D."/>
            <person name="Murphy C."/>
            <person name="Pearson M.D."/>
            <person name="Persinoti G."/>
            <person name="Poon T."/>
            <person name="Priest M."/>
            <person name="Roberts A.D."/>
            <person name="Saif S."/>
            <person name="Shea T.D."/>
            <person name="Sykes S.N."/>
            <person name="Wortman J."/>
            <person name="Nusbaum C."/>
            <person name="Birren B."/>
        </authorList>
    </citation>
    <scope>NUCLEOTIDE SEQUENCE [LARGE SCALE GENOMIC DNA]</scope>
    <source>
        <strain evidence="5">CBS 288.86</strain>
    </source>
</reference>
<dbReference type="SFLD" id="SFLDS00019">
    <property type="entry name" value="Glutathione_Transferase_(cytos"/>
    <property type="match status" value="1"/>
</dbReference>
<dbReference type="InterPro" id="IPR010987">
    <property type="entry name" value="Glutathione-S-Trfase_C-like"/>
</dbReference>
<dbReference type="Pfam" id="PF02798">
    <property type="entry name" value="GST_N"/>
    <property type="match status" value="1"/>
</dbReference>
<dbReference type="OrthoDB" id="422574at2759"/>
<dbReference type="PROSITE" id="PS50404">
    <property type="entry name" value="GST_NTER"/>
    <property type="match status" value="1"/>
</dbReference>
<gene>
    <name evidence="5" type="ORF">H103_03643</name>
</gene>
<dbReference type="SUPFAM" id="SSF47616">
    <property type="entry name" value="GST C-terminal domain-like"/>
    <property type="match status" value="1"/>
</dbReference>
<dbReference type="SFLD" id="SFLDG00358">
    <property type="entry name" value="Main_(cytGST)"/>
    <property type="match status" value="1"/>
</dbReference>